<feature type="domain" description="WYL" evidence="1">
    <location>
        <begin position="153"/>
        <end position="223"/>
    </location>
</feature>
<accession>A0ABQ1PEM7</accession>
<comment type="caution">
    <text evidence="3">The sequence shown here is derived from an EMBL/GenBank/DDBJ whole genome shotgun (WGS) entry which is preliminary data.</text>
</comment>
<dbReference type="InterPro" id="IPR026881">
    <property type="entry name" value="WYL_dom"/>
</dbReference>
<evidence type="ECO:0000259" key="1">
    <source>
        <dbReference type="Pfam" id="PF13280"/>
    </source>
</evidence>
<sequence>MSNLTTRERVLVLKSVLEKYTDDENELTLSEIADHLHKEFDQNYDFNKRLIKEDLNTFEASNVIDLIVNQEMNGKPKYYSFQNRLFEIQELRLLSDAVVSARFITKKEKELLIDKIKQLTSENLAAKLENQIHIDHETAHSQSSKVKYAIYNMHNAINDHKAIKFQYGRYNVKKEFVLSRNGKTYHLHPYSLVWNRDYYYLIGWSPEHKDLRHFRIDRIVKLQITDEVFEQREDFDVSQYTHQLFHMFTGTEQWIEIKFADHLINVIVDRFGKNVPIKEGDDGYFTLKTKAVLSDGLVGWLLTWGSSAEVIAPPELKDKIKAESEKMYKLYH</sequence>
<organism evidence="3 4">
    <name type="scientific">Thalassobacillus devorans</name>
    <dbReference type="NCBI Taxonomy" id="279813"/>
    <lineage>
        <taxon>Bacteria</taxon>
        <taxon>Bacillati</taxon>
        <taxon>Bacillota</taxon>
        <taxon>Bacilli</taxon>
        <taxon>Bacillales</taxon>
        <taxon>Bacillaceae</taxon>
        <taxon>Thalassobacillus</taxon>
    </lineage>
</organism>
<dbReference type="PANTHER" id="PTHR34580">
    <property type="match status" value="1"/>
</dbReference>
<dbReference type="InterPro" id="IPR051534">
    <property type="entry name" value="CBASS_pafABC_assoc_protein"/>
</dbReference>
<dbReference type="Pfam" id="PF13280">
    <property type="entry name" value="WYL"/>
    <property type="match status" value="1"/>
</dbReference>
<dbReference type="PROSITE" id="PS52050">
    <property type="entry name" value="WYL"/>
    <property type="match status" value="1"/>
</dbReference>
<keyword evidence="4" id="KW-1185">Reference proteome</keyword>
<evidence type="ECO:0000313" key="4">
    <source>
        <dbReference type="Proteomes" id="UP000619534"/>
    </source>
</evidence>
<evidence type="ECO:0000313" key="3">
    <source>
        <dbReference type="EMBL" id="GGC95731.1"/>
    </source>
</evidence>
<dbReference type="RefSeq" id="WP_062443279.1">
    <property type="nucleotide sequence ID" value="NZ_BMCJ01000005.1"/>
</dbReference>
<dbReference type="InterPro" id="IPR057727">
    <property type="entry name" value="WCX_dom"/>
</dbReference>
<gene>
    <name evidence="3" type="ORF">GCM10007216_28090</name>
</gene>
<feature type="domain" description="WCX" evidence="2">
    <location>
        <begin position="254"/>
        <end position="327"/>
    </location>
</feature>
<evidence type="ECO:0008006" key="5">
    <source>
        <dbReference type="Google" id="ProtNLM"/>
    </source>
</evidence>
<name>A0ABQ1PEM7_9BACI</name>
<reference evidence="4" key="1">
    <citation type="journal article" date="2019" name="Int. J. Syst. Evol. Microbiol.">
        <title>The Global Catalogue of Microorganisms (GCM) 10K type strain sequencing project: providing services to taxonomists for standard genome sequencing and annotation.</title>
        <authorList>
            <consortium name="The Broad Institute Genomics Platform"/>
            <consortium name="The Broad Institute Genome Sequencing Center for Infectious Disease"/>
            <person name="Wu L."/>
            <person name="Ma J."/>
        </authorList>
    </citation>
    <scope>NUCLEOTIDE SEQUENCE [LARGE SCALE GENOMIC DNA]</scope>
    <source>
        <strain evidence="4">CCM 7282</strain>
    </source>
</reference>
<proteinExistence type="predicted"/>
<dbReference type="EMBL" id="BMCJ01000005">
    <property type="protein sequence ID" value="GGC95731.1"/>
    <property type="molecule type" value="Genomic_DNA"/>
</dbReference>
<dbReference type="PANTHER" id="PTHR34580:SF1">
    <property type="entry name" value="PROTEIN PAFC"/>
    <property type="match status" value="1"/>
</dbReference>
<evidence type="ECO:0000259" key="2">
    <source>
        <dbReference type="Pfam" id="PF25583"/>
    </source>
</evidence>
<dbReference type="Proteomes" id="UP000619534">
    <property type="component" value="Unassembled WGS sequence"/>
</dbReference>
<protein>
    <recommendedName>
        <fullName evidence="5">WYL domain-containing protein</fullName>
    </recommendedName>
</protein>
<dbReference type="Pfam" id="PF25583">
    <property type="entry name" value="WCX"/>
    <property type="match status" value="1"/>
</dbReference>